<organism evidence="1 2">
    <name type="scientific">Nakamurella multipartita (strain ATCC 700099 / DSM 44233 / CIP 104796 / JCM 9543 / NBRC 105858 / Y-104)</name>
    <name type="common">Microsphaera multipartita</name>
    <dbReference type="NCBI Taxonomy" id="479431"/>
    <lineage>
        <taxon>Bacteria</taxon>
        <taxon>Bacillati</taxon>
        <taxon>Actinomycetota</taxon>
        <taxon>Actinomycetes</taxon>
        <taxon>Nakamurellales</taxon>
        <taxon>Nakamurellaceae</taxon>
        <taxon>Nakamurella</taxon>
    </lineage>
</organism>
<dbReference type="RefSeq" id="WP_015750214.1">
    <property type="nucleotide sequence ID" value="NC_013235.1"/>
</dbReference>
<sequence length="229" mass="24183">MSEAHGLTALWCGADSVPGGHFAPILAAVPDAAIHPVGPQPGKQIDPLLTGRVLVVGSDADLAAVALRLLRKDRLGSVELAYATTGPTPVVRQHRLPTGPVAVQLARDGRADEVVLVRDDVGGVLVGRGEIGPITGGTVFVDEHNVLRGPAERITVTPDPVRGLAVTVTRRRRVAGLFGPRPVTTLGRAVQLGMAPTAVRLDGRDHPRPMDRWTFYKHTAPLRLVRPGG</sequence>
<reference evidence="2" key="1">
    <citation type="submission" date="2009-09" db="EMBL/GenBank/DDBJ databases">
        <title>The complete genome of Nakamurella multipartita DSM 44233.</title>
        <authorList>
            <consortium name="US DOE Joint Genome Institute (JGI-PGF)"/>
            <person name="Lucas S."/>
            <person name="Copeland A."/>
            <person name="Lapidus A."/>
            <person name="Glavina del Rio T."/>
            <person name="Dalin E."/>
            <person name="Tice H."/>
            <person name="Bruce D."/>
            <person name="Goodwin L."/>
            <person name="Pitluck S."/>
            <person name="Kyrpides N."/>
            <person name="Mavromatis K."/>
            <person name="Ivanova N."/>
            <person name="Ovchinnikova G."/>
            <person name="Sims D."/>
            <person name="Meincke L."/>
            <person name="Brettin T."/>
            <person name="Detter J.C."/>
            <person name="Han C."/>
            <person name="Larimer F."/>
            <person name="Land M."/>
            <person name="Hauser L."/>
            <person name="Markowitz V."/>
            <person name="Cheng J.-F."/>
            <person name="Hugenholtz P."/>
            <person name="Woyke T."/>
            <person name="Wu D."/>
            <person name="Klenk H.-P."/>
            <person name="Eisen J.A."/>
        </authorList>
    </citation>
    <scope>NUCLEOTIDE SEQUENCE [LARGE SCALE GENOMIC DNA]</scope>
    <source>
        <strain evidence="2">ATCC 700099 / DSM 44233 / CIP 104796 / JCM 9543 / NBRC 105858 / Y-104</strain>
    </source>
</reference>
<reference evidence="1 2" key="2">
    <citation type="journal article" date="2010" name="Stand. Genomic Sci.">
        <title>Complete genome sequence of Nakamurella multipartita type strain (Y-104).</title>
        <authorList>
            <person name="Tice H."/>
            <person name="Mayilraj S."/>
            <person name="Sims D."/>
            <person name="Lapidus A."/>
            <person name="Nolan M."/>
            <person name="Lucas S."/>
            <person name="Glavina Del Rio T."/>
            <person name="Copeland A."/>
            <person name="Cheng J.F."/>
            <person name="Meincke L."/>
            <person name="Bruce D."/>
            <person name="Goodwin L."/>
            <person name="Pitluck S."/>
            <person name="Ivanova N."/>
            <person name="Mavromatis K."/>
            <person name="Ovchinnikova G."/>
            <person name="Pati A."/>
            <person name="Chen A."/>
            <person name="Palaniappan K."/>
            <person name="Land M."/>
            <person name="Hauser L."/>
            <person name="Chang Y.J."/>
            <person name="Jeffries C.D."/>
            <person name="Detter J.C."/>
            <person name="Brettin T."/>
            <person name="Rohde M."/>
            <person name="Goker M."/>
            <person name="Bristow J."/>
            <person name="Eisen J.A."/>
            <person name="Markowitz V."/>
            <person name="Hugenholtz P."/>
            <person name="Kyrpides N.C."/>
            <person name="Klenk H.P."/>
            <person name="Chen F."/>
        </authorList>
    </citation>
    <scope>NUCLEOTIDE SEQUENCE [LARGE SCALE GENOMIC DNA]</scope>
    <source>
        <strain evidence="2">ATCC 700099 / DSM 44233 / CIP 104796 / JCM 9543 / NBRC 105858 / Y-104</strain>
    </source>
</reference>
<gene>
    <name evidence="1" type="ordered locus">Namu_5138</name>
</gene>
<evidence type="ECO:0000313" key="2">
    <source>
        <dbReference type="Proteomes" id="UP000002218"/>
    </source>
</evidence>
<dbReference type="eggNOG" id="COG1597">
    <property type="taxonomic scope" value="Bacteria"/>
</dbReference>
<keyword evidence="2" id="KW-1185">Reference proteome</keyword>
<dbReference type="HOGENOM" id="CLU_087221_0_0_11"/>
<protein>
    <recommendedName>
        <fullName evidence="3">DAGKc domain-containing protein</fullName>
    </recommendedName>
</protein>
<dbReference type="OrthoDB" id="5189801at2"/>
<dbReference type="KEGG" id="nml:Namu_5138"/>
<dbReference type="EMBL" id="CP001737">
    <property type="protein sequence ID" value="ACV81407.1"/>
    <property type="molecule type" value="Genomic_DNA"/>
</dbReference>
<evidence type="ECO:0008006" key="3">
    <source>
        <dbReference type="Google" id="ProtNLM"/>
    </source>
</evidence>
<proteinExistence type="predicted"/>
<dbReference type="Proteomes" id="UP000002218">
    <property type="component" value="Chromosome"/>
</dbReference>
<accession>C8XC13</accession>
<dbReference type="STRING" id="479431.Namu_5138"/>
<dbReference type="AlphaFoldDB" id="C8XC13"/>
<dbReference type="InParanoid" id="C8XC13"/>
<name>C8XC13_NAKMY</name>
<evidence type="ECO:0000313" key="1">
    <source>
        <dbReference type="EMBL" id="ACV81407.1"/>
    </source>
</evidence>